<gene>
    <name evidence="1" type="ORF">MANES_15G173900</name>
</gene>
<sequence length="36" mass="4379">MHQQTQLLYSCRTHLHSSPLDQNSDEYIFIFRVKNK</sequence>
<proteinExistence type="predicted"/>
<protein>
    <submittedName>
        <fullName evidence="1">Uncharacterized protein</fullName>
    </submittedName>
</protein>
<evidence type="ECO:0000313" key="1">
    <source>
        <dbReference type="EMBL" id="OAY29815.1"/>
    </source>
</evidence>
<organism evidence="1">
    <name type="scientific">Manihot esculenta</name>
    <name type="common">Cassava</name>
    <name type="synonym">Jatropha manihot</name>
    <dbReference type="NCBI Taxonomy" id="3983"/>
    <lineage>
        <taxon>Eukaryota</taxon>
        <taxon>Viridiplantae</taxon>
        <taxon>Streptophyta</taxon>
        <taxon>Embryophyta</taxon>
        <taxon>Tracheophyta</taxon>
        <taxon>Spermatophyta</taxon>
        <taxon>Magnoliopsida</taxon>
        <taxon>eudicotyledons</taxon>
        <taxon>Gunneridae</taxon>
        <taxon>Pentapetalae</taxon>
        <taxon>rosids</taxon>
        <taxon>fabids</taxon>
        <taxon>Malpighiales</taxon>
        <taxon>Euphorbiaceae</taxon>
        <taxon>Crotonoideae</taxon>
        <taxon>Manihoteae</taxon>
        <taxon>Manihot</taxon>
    </lineage>
</organism>
<name>A0A2C9UH33_MANES</name>
<reference evidence="1" key="1">
    <citation type="submission" date="2016-02" db="EMBL/GenBank/DDBJ databases">
        <title>WGS assembly of Manihot esculenta.</title>
        <authorList>
            <person name="Bredeson J.V."/>
            <person name="Prochnik S.E."/>
            <person name="Lyons J.B."/>
            <person name="Schmutz J."/>
            <person name="Grimwood J."/>
            <person name="Vrebalov J."/>
            <person name="Bart R.S."/>
            <person name="Amuge T."/>
            <person name="Ferguson M.E."/>
            <person name="Green R."/>
            <person name="Putnam N."/>
            <person name="Stites J."/>
            <person name="Rounsley S."/>
            <person name="Rokhsar D.S."/>
        </authorList>
    </citation>
    <scope>NUCLEOTIDE SEQUENCE [LARGE SCALE GENOMIC DNA]</scope>
    <source>
        <tissue evidence="1">Leaf</tissue>
    </source>
</reference>
<dbReference type="AlphaFoldDB" id="A0A2C9UH33"/>
<dbReference type="EMBL" id="CM004401">
    <property type="protein sequence ID" value="OAY29815.1"/>
    <property type="molecule type" value="Genomic_DNA"/>
</dbReference>
<accession>A0A2C9UH33</accession>